<dbReference type="EMBL" id="MVBN01000004">
    <property type="protein sequence ID" value="OOK74682.1"/>
    <property type="molecule type" value="Genomic_DNA"/>
</dbReference>
<evidence type="ECO:0000313" key="2">
    <source>
        <dbReference type="Proteomes" id="UP000188532"/>
    </source>
</evidence>
<organism evidence="1 2">
    <name type="scientific">Mycobacterium kansasii</name>
    <dbReference type="NCBI Taxonomy" id="1768"/>
    <lineage>
        <taxon>Bacteria</taxon>
        <taxon>Bacillati</taxon>
        <taxon>Actinomycetota</taxon>
        <taxon>Actinomycetes</taxon>
        <taxon>Mycobacteriales</taxon>
        <taxon>Mycobacteriaceae</taxon>
        <taxon>Mycobacterium</taxon>
    </lineage>
</organism>
<accession>A0A1V3X6C8</accession>
<evidence type="ECO:0000313" key="1">
    <source>
        <dbReference type="EMBL" id="OOK74682.1"/>
    </source>
</evidence>
<sequence>MPRVCLGPETHCTAAKGGIRTSTLEPGASADRVRAVSRTAVPSASRSGAGCVSSCSQSATANTACRVLAGSALPRVAML</sequence>
<reference evidence="1 2" key="1">
    <citation type="submission" date="2017-02" db="EMBL/GenBank/DDBJ databases">
        <title>Complete genome sequences of Mycobacterium kansasii strains isolated from rhesus macaques.</title>
        <authorList>
            <person name="Panda A."/>
            <person name="Nagaraj S."/>
            <person name="Zhao X."/>
            <person name="Tettelin H."/>
            <person name="Detolla L.J."/>
        </authorList>
    </citation>
    <scope>NUCLEOTIDE SEQUENCE [LARGE SCALE GENOMIC DNA]</scope>
    <source>
        <strain evidence="1 2">11-3469</strain>
    </source>
</reference>
<proteinExistence type="predicted"/>
<dbReference type="Proteomes" id="UP000188532">
    <property type="component" value="Unassembled WGS sequence"/>
</dbReference>
<protein>
    <submittedName>
        <fullName evidence="1">Uncharacterized protein</fullName>
    </submittedName>
</protein>
<comment type="caution">
    <text evidence="1">The sequence shown here is derived from an EMBL/GenBank/DDBJ whole genome shotgun (WGS) entry which is preliminary data.</text>
</comment>
<gene>
    <name evidence="1" type="ORF">BZL29_4503</name>
</gene>
<dbReference type="AlphaFoldDB" id="A0A1V3X6C8"/>
<name>A0A1V3X6C8_MYCKA</name>